<feature type="transmembrane region" description="Helical" evidence="7">
    <location>
        <begin position="321"/>
        <end position="344"/>
    </location>
</feature>
<keyword evidence="9" id="KW-1185">Reference proteome</keyword>
<dbReference type="EMBL" id="FNLO01000002">
    <property type="protein sequence ID" value="SDV46821.1"/>
    <property type="molecule type" value="Genomic_DNA"/>
</dbReference>
<evidence type="ECO:0000313" key="8">
    <source>
        <dbReference type="EMBL" id="SDV46821.1"/>
    </source>
</evidence>
<dbReference type="AlphaFoldDB" id="A0A1H2PKB1"/>
<feature type="transmembrane region" description="Helical" evidence="7">
    <location>
        <begin position="416"/>
        <end position="434"/>
    </location>
</feature>
<dbReference type="OrthoDB" id="9805749at2"/>
<evidence type="ECO:0000256" key="5">
    <source>
        <dbReference type="ARBA" id="ARBA00022989"/>
    </source>
</evidence>
<feature type="transmembrane region" description="Helical" evidence="7">
    <location>
        <begin position="53"/>
        <end position="73"/>
    </location>
</feature>
<feature type="transmembrane region" description="Helical" evidence="7">
    <location>
        <begin position="170"/>
        <end position="191"/>
    </location>
</feature>
<evidence type="ECO:0000256" key="1">
    <source>
        <dbReference type="ARBA" id="ARBA00004141"/>
    </source>
</evidence>
<keyword evidence="6 7" id="KW-0472">Membrane</keyword>
<keyword evidence="3" id="KW-0813">Transport</keyword>
<dbReference type="Proteomes" id="UP000243719">
    <property type="component" value="Unassembled WGS sequence"/>
</dbReference>
<comment type="similarity">
    <text evidence="2">Belongs to the nucleobase:cation symporter-2 (NCS2) (TC 2.A.40) family.</text>
</comment>
<feature type="transmembrane region" description="Helical" evidence="7">
    <location>
        <begin position="378"/>
        <end position="396"/>
    </location>
</feature>
<sequence>MEARQSPLIVGIEDKLPLGQTLIFAFQHLLALTGIWIFPVIIGHAAGMNNTEIGGLVAACFITTGVVTILQSSRVVRLPVVQGPTAAFFVAVLSSVHTVGLGTAFGSMTVAALIFAALAIPYKKLGLLGLLVRYISPPIVFGTLLVIIGAQLAQIGPMGWFGDSGNPADISASAITTLVTFLVVLICMTLGRQTLVKRGALLWGVIVGTAVYAVLGDYHLPALGETRWLAAPRLYPFGFGVSAPVVLMMLLAFLQAGAEAMGMYTLLCQWGNKPLPVHVVNRGLFTEFLGCALGAAAGGLGTTSYPENVGIIRVTRVGSRYVTLTAGILSLALGLIPKVGLLIASLPAPVLAAACTLLFGIIAMSGIGMLSRIEWDDLNIVVAAPAFIISLGTMYLPKKAVALFPEILQGIVTQPMVVGIVMLIVMNVLVNVWIRPMISKNAPALVPANHDF</sequence>
<dbReference type="GO" id="GO:0005886">
    <property type="term" value="C:plasma membrane"/>
    <property type="evidence" value="ECO:0007669"/>
    <property type="project" value="TreeGrafter"/>
</dbReference>
<feature type="transmembrane region" description="Helical" evidence="7">
    <location>
        <begin position="130"/>
        <end position="150"/>
    </location>
</feature>
<evidence type="ECO:0000256" key="4">
    <source>
        <dbReference type="ARBA" id="ARBA00022692"/>
    </source>
</evidence>
<dbReference type="GO" id="GO:0042907">
    <property type="term" value="F:xanthine transmembrane transporter activity"/>
    <property type="evidence" value="ECO:0007669"/>
    <property type="project" value="TreeGrafter"/>
</dbReference>
<reference evidence="9" key="1">
    <citation type="submission" date="2016-09" db="EMBL/GenBank/DDBJ databases">
        <authorList>
            <person name="Varghese N."/>
            <person name="Submissions S."/>
        </authorList>
    </citation>
    <scope>NUCLEOTIDE SEQUENCE [LARGE SCALE GENOMIC DNA]</scope>
    <source>
        <strain evidence="9">JS23</strain>
    </source>
</reference>
<dbReference type="InterPro" id="IPR006043">
    <property type="entry name" value="NCS2"/>
</dbReference>
<proteinExistence type="inferred from homology"/>
<comment type="subcellular location">
    <subcellularLocation>
        <location evidence="1">Membrane</location>
        <topology evidence="1">Multi-pass membrane protein</topology>
    </subcellularLocation>
</comment>
<accession>A0A1H2PKB1</accession>
<dbReference type="STRING" id="1770053.SAMN05216551_10214"/>
<feature type="transmembrane region" description="Helical" evidence="7">
    <location>
        <begin position="350"/>
        <end position="371"/>
    </location>
</feature>
<dbReference type="NCBIfam" id="NF037981">
    <property type="entry name" value="NCS2_1"/>
    <property type="match status" value="1"/>
</dbReference>
<dbReference type="PANTHER" id="PTHR42810">
    <property type="entry name" value="PURINE PERMEASE C1399.01C-RELATED"/>
    <property type="match status" value="1"/>
</dbReference>
<dbReference type="Pfam" id="PF00860">
    <property type="entry name" value="Xan_ur_permease"/>
    <property type="match status" value="1"/>
</dbReference>
<name>A0A1H2PKB1_9BURK</name>
<evidence type="ECO:0000256" key="6">
    <source>
        <dbReference type="ARBA" id="ARBA00023136"/>
    </source>
</evidence>
<feature type="transmembrane region" description="Helical" evidence="7">
    <location>
        <begin position="198"/>
        <end position="215"/>
    </location>
</feature>
<keyword evidence="4 7" id="KW-0812">Transmembrane</keyword>
<keyword evidence="5 7" id="KW-1133">Transmembrane helix</keyword>
<dbReference type="PANTHER" id="PTHR42810:SF2">
    <property type="entry name" value="PURINE PERMEASE C1399.01C-RELATED"/>
    <property type="match status" value="1"/>
</dbReference>
<protein>
    <submittedName>
        <fullName evidence="8">Xanthine/uracil permease</fullName>
    </submittedName>
</protein>
<feature type="transmembrane region" description="Helical" evidence="7">
    <location>
        <begin position="22"/>
        <end position="41"/>
    </location>
</feature>
<organism evidence="8 9">
    <name type="scientific">Chitinasiproducens palmae</name>
    <dbReference type="NCBI Taxonomy" id="1770053"/>
    <lineage>
        <taxon>Bacteria</taxon>
        <taxon>Pseudomonadati</taxon>
        <taxon>Pseudomonadota</taxon>
        <taxon>Betaproteobacteria</taxon>
        <taxon>Burkholderiales</taxon>
        <taxon>Burkholderiaceae</taxon>
        <taxon>Chitinasiproducens</taxon>
    </lineage>
</organism>
<evidence type="ECO:0000313" key="9">
    <source>
        <dbReference type="Proteomes" id="UP000243719"/>
    </source>
</evidence>
<feature type="transmembrane region" description="Helical" evidence="7">
    <location>
        <begin position="85"/>
        <end position="118"/>
    </location>
</feature>
<dbReference type="RefSeq" id="WP_091904594.1">
    <property type="nucleotide sequence ID" value="NZ_FNLO01000002.1"/>
</dbReference>
<feature type="transmembrane region" description="Helical" evidence="7">
    <location>
        <begin position="235"/>
        <end position="254"/>
    </location>
</feature>
<evidence type="ECO:0000256" key="3">
    <source>
        <dbReference type="ARBA" id="ARBA00022448"/>
    </source>
</evidence>
<gene>
    <name evidence="8" type="ORF">SAMN05216551_10214</name>
</gene>
<evidence type="ECO:0000256" key="2">
    <source>
        <dbReference type="ARBA" id="ARBA00008821"/>
    </source>
</evidence>
<evidence type="ECO:0000256" key="7">
    <source>
        <dbReference type="SAM" id="Phobius"/>
    </source>
</evidence>